<keyword evidence="3" id="KW-0443">Lipid metabolism</keyword>
<evidence type="ECO:0000313" key="5">
    <source>
        <dbReference type="Proteomes" id="UP000267469"/>
    </source>
</evidence>
<name>A0A3N0E1Q0_SINP1</name>
<sequence length="211" mass="24918">MNFLAHIYLSGEDEFIQIGNFIADGIKGKKYQAFPERIQQGILLHREIDFYTDHHPLVRQSTKRLHTNYSHYSGVIVDMYYDHFLAANWKRYSDIPLNVFAENFYRMLQRHRNLLPERTLNMIPHMVKDNWLVSYASLEGLDKALTQLNRRTAYKSGMHLAINDLREHYTSFEKEFTAFFEELFIFTKAKIREAGIKTGMGGRKQGKECEE</sequence>
<dbReference type="GO" id="GO:0008770">
    <property type="term" value="F:[acyl-carrier-protein] phosphodiesterase activity"/>
    <property type="evidence" value="ECO:0007669"/>
    <property type="project" value="InterPro"/>
</dbReference>
<dbReference type="PANTHER" id="PTHR38764:SF1">
    <property type="entry name" value="ACYL CARRIER PROTEIN PHOSPHODIESTERASE"/>
    <property type="match status" value="1"/>
</dbReference>
<dbReference type="RefSeq" id="WP_123217507.1">
    <property type="nucleotide sequence ID" value="NZ_RJTM01000122.1"/>
</dbReference>
<accession>A0A3N0E1Q0</accession>
<keyword evidence="5" id="KW-1185">Reference proteome</keyword>
<dbReference type="Pfam" id="PF04336">
    <property type="entry name" value="ACP_PD"/>
    <property type="match status" value="1"/>
</dbReference>
<dbReference type="EMBL" id="RJTM01000122">
    <property type="protein sequence ID" value="RNL81716.1"/>
    <property type="molecule type" value="Genomic_DNA"/>
</dbReference>
<dbReference type="Proteomes" id="UP000267469">
    <property type="component" value="Unassembled WGS sequence"/>
</dbReference>
<evidence type="ECO:0000256" key="1">
    <source>
        <dbReference type="ARBA" id="ARBA00022516"/>
    </source>
</evidence>
<dbReference type="InterPro" id="IPR007431">
    <property type="entry name" value="ACP_PD"/>
</dbReference>
<dbReference type="PIRSF" id="PIRSF011489">
    <property type="entry name" value="DUF479"/>
    <property type="match status" value="1"/>
</dbReference>
<keyword evidence="2" id="KW-0378">Hydrolase</keyword>
<protein>
    <submittedName>
        <fullName evidence="4">DUF479 domain-containing protein</fullName>
    </submittedName>
</protein>
<dbReference type="GO" id="GO:0006633">
    <property type="term" value="P:fatty acid biosynthetic process"/>
    <property type="evidence" value="ECO:0007669"/>
    <property type="project" value="InterPro"/>
</dbReference>
<evidence type="ECO:0000256" key="3">
    <source>
        <dbReference type="ARBA" id="ARBA00023098"/>
    </source>
</evidence>
<evidence type="ECO:0000313" key="4">
    <source>
        <dbReference type="EMBL" id="RNL81716.1"/>
    </source>
</evidence>
<gene>
    <name evidence="4" type="ORF">ED312_18470</name>
</gene>
<dbReference type="AlphaFoldDB" id="A0A3N0E1Q0"/>
<reference evidence="4 5" key="1">
    <citation type="submission" date="2018-10" db="EMBL/GenBank/DDBJ databases">
        <title>Sinomicrobium pectinilyticum sp. nov., a pectinase-producing bacterium isolated from alkaline and saline soil, and emended description of the genus Sinomicrobium.</title>
        <authorList>
            <person name="Cheng B."/>
            <person name="Li C."/>
            <person name="Lai Q."/>
            <person name="Du M."/>
            <person name="Shao Z."/>
            <person name="Xu P."/>
            <person name="Yang C."/>
        </authorList>
    </citation>
    <scope>NUCLEOTIDE SEQUENCE [LARGE SCALE GENOMIC DNA]</scope>
    <source>
        <strain evidence="4 5">5DNS001</strain>
    </source>
</reference>
<dbReference type="OrthoDB" id="8442777at2"/>
<organism evidence="4 5">
    <name type="scientific">Sinomicrobium pectinilyticum</name>
    <dbReference type="NCBI Taxonomy" id="1084421"/>
    <lineage>
        <taxon>Bacteria</taxon>
        <taxon>Pseudomonadati</taxon>
        <taxon>Bacteroidota</taxon>
        <taxon>Flavobacteriia</taxon>
        <taxon>Flavobacteriales</taxon>
        <taxon>Flavobacteriaceae</taxon>
        <taxon>Sinomicrobium</taxon>
    </lineage>
</organism>
<evidence type="ECO:0000256" key="2">
    <source>
        <dbReference type="ARBA" id="ARBA00022801"/>
    </source>
</evidence>
<keyword evidence="1" id="KW-0444">Lipid biosynthesis</keyword>
<proteinExistence type="predicted"/>
<dbReference type="PANTHER" id="PTHR38764">
    <property type="entry name" value="ACYL CARRIER PROTEIN PHOSPHODIESTERASE"/>
    <property type="match status" value="1"/>
</dbReference>
<comment type="caution">
    <text evidence="4">The sequence shown here is derived from an EMBL/GenBank/DDBJ whole genome shotgun (WGS) entry which is preliminary data.</text>
</comment>